<dbReference type="EC" id="3.5.4.16" evidence="13"/>
<dbReference type="InterPro" id="IPR043133">
    <property type="entry name" value="GTP-CH-I_C/QueF"/>
</dbReference>
<feature type="compositionally biased region" description="Low complexity" evidence="14">
    <location>
        <begin position="318"/>
        <end position="349"/>
    </location>
</feature>
<dbReference type="PROSITE" id="PS00859">
    <property type="entry name" value="GTP_CYCLOHYDROL_1_1"/>
    <property type="match status" value="1"/>
</dbReference>
<dbReference type="Gene3D" id="3.20.20.20">
    <property type="entry name" value="Dihydropteroate synthase-like"/>
    <property type="match status" value="1"/>
</dbReference>
<feature type="binding site" evidence="13">
    <location>
        <position position="164"/>
    </location>
    <ligand>
        <name>Zn(2+)</name>
        <dbReference type="ChEBI" id="CHEBI:29105"/>
    </ligand>
</feature>
<dbReference type="GO" id="GO:0003934">
    <property type="term" value="F:GTP cyclohydrolase I activity"/>
    <property type="evidence" value="ECO:0007669"/>
    <property type="project" value="UniProtKB-UniRule"/>
</dbReference>
<evidence type="ECO:0000256" key="14">
    <source>
        <dbReference type="SAM" id="MobiDB-lite"/>
    </source>
</evidence>
<gene>
    <name evidence="16" type="primary">folP</name>
    <name evidence="13" type="synonym">folE</name>
    <name evidence="16" type="ORF">F8O03_01820</name>
</gene>
<reference evidence="16 17" key="1">
    <citation type="submission" date="2019-09" db="EMBL/GenBank/DDBJ databases">
        <title>Phylogeny of genus Pseudoclavibacter and closely related genus.</title>
        <authorList>
            <person name="Li Y."/>
        </authorList>
    </citation>
    <scope>NUCLEOTIDE SEQUENCE [LARGE SCALE GENOMIC DNA]</scope>
    <source>
        <strain evidence="16 17">THG-MD12</strain>
    </source>
</reference>
<evidence type="ECO:0000256" key="1">
    <source>
        <dbReference type="ARBA" id="ARBA00000012"/>
    </source>
</evidence>
<keyword evidence="13" id="KW-0862">Zinc</keyword>
<dbReference type="PANTHER" id="PTHR20941">
    <property type="entry name" value="FOLATE SYNTHESIS PROTEINS"/>
    <property type="match status" value="1"/>
</dbReference>
<evidence type="ECO:0000259" key="15">
    <source>
        <dbReference type="PROSITE" id="PS50972"/>
    </source>
</evidence>
<evidence type="ECO:0000256" key="10">
    <source>
        <dbReference type="ARBA" id="ARBA00022801"/>
    </source>
</evidence>
<keyword evidence="8 16" id="KW-0808">Transferase</keyword>
<dbReference type="PANTHER" id="PTHR20941:SF1">
    <property type="entry name" value="FOLIC ACID SYNTHESIS PROTEIN FOL1"/>
    <property type="match status" value="1"/>
</dbReference>
<dbReference type="PROSITE" id="PS00793">
    <property type="entry name" value="DHPS_2"/>
    <property type="match status" value="1"/>
</dbReference>
<evidence type="ECO:0000256" key="12">
    <source>
        <dbReference type="ARBA" id="ARBA00022909"/>
    </source>
</evidence>
<comment type="pathway">
    <text evidence="4">Cofactor biosynthesis; tetrahydrofolate biosynthesis; 7,8-dihydrofolate from 2-amino-4-hydroxy-6-hydroxymethyl-7,8-dihydropteridine diphosphate and 4-aminobenzoate: step 1/2.</text>
</comment>
<dbReference type="Gene3D" id="3.30.1130.10">
    <property type="match status" value="1"/>
</dbReference>
<evidence type="ECO:0000256" key="13">
    <source>
        <dbReference type="HAMAP-Rule" id="MF_00223"/>
    </source>
</evidence>
<dbReference type="InterPro" id="IPR000489">
    <property type="entry name" value="Pterin-binding_dom"/>
</dbReference>
<comment type="subunit">
    <text evidence="13">Homopolymer.</text>
</comment>
<dbReference type="InterPro" id="IPR020602">
    <property type="entry name" value="GTP_CycHdrlase_I_dom"/>
</dbReference>
<feature type="domain" description="Pterin-binding" evidence="15">
    <location>
        <begin position="396"/>
        <end position="657"/>
    </location>
</feature>
<sequence>MRAGFVSREDGDRPALRALRSEDLQMNDVSSGSSERVDLGRAQAAVREFLSAIGEDPDRPGLARTPERVAEAALELFGGIGVDAITPLVGARFPVSDTQQQFAAPSGAAESGAPLAAPASAVAFESASARASVPESAFTGNATAPVSQPVVLRDLAFRSMCEHHLLPFSGRVHLAYVPGDSIVGFGRLHALLETLSARPTLQERLGDELVDAMMTALDARGALAVIEASHACAGLRGSRQQAGVIVTVSARGELSEPIARAEIMSLIGAQPIVAADEVAVATPAEPVVGHVLRGARFDPRLGTQARSASADDEDDAAEAPNAPATPDASAASGAAAAAGPAATASHAPAEVAERDAQLDAATGEQWAEDSGPVNTRPFELPQRFTNLLQPAIPKRPRILGILNITPDSFSDGGKFEDLFSQNRRTKRALRRARELVAQGADIIDVGGESTRPGAVRVPQEEEAARVLPVIKELAGLGVLVSIDTMYAKTAEAALELGAEYVNDVSGGLADPAMLGLVAESGNPFILSHWRGHSVRMNELADYRDPAAEILSELASARDRAVDAGLDPSQIVLDPGLGFAKRRDDNWAVLRELEQFVALGHPLLVGASRKRFTGEMLGPDADVTERDLPTAVITALAAKAGVWGVRVHNVEANRVALDVVDAWREGAQDD</sequence>
<dbReference type="Gene3D" id="1.10.286.10">
    <property type="match status" value="1"/>
</dbReference>
<dbReference type="GO" id="GO:0046654">
    <property type="term" value="P:tetrahydrofolate biosynthetic process"/>
    <property type="evidence" value="ECO:0007669"/>
    <property type="project" value="UniProtKB-UniRule"/>
</dbReference>
<evidence type="ECO:0000256" key="7">
    <source>
        <dbReference type="ARBA" id="ARBA00022563"/>
    </source>
</evidence>
<dbReference type="EMBL" id="WBJX01000001">
    <property type="protein sequence ID" value="KAB1639106.1"/>
    <property type="molecule type" value="Genomic_DNA"/>
</dbReference>
<dbReference type="InterPro" id="IPR045031">
    <property type="entry name" value="DHP_synth-like"/>
</dbReference>
<dbReference type="GO" id="GO:0008270">
    <property type="term" value="F:zinc ion binding"/>
    <property type="evidence" value="ECO:0007669"/>
    <property type="project" value="UniProtKB-UniRule"/>
</dbReference>
<comment type="catalytic activity">
    <reaction evidence="1">
        <text>(7,8-dihydropterin-6-yl)methyl diphosphate + 4-aminobenzoate = 7,8-dihydropteroate + diphosphate</text>
        <dbReference type="Rhea" id="RHEA:19949"/>
        <dbReference type="ChEBI" id="CHEBI:17836"/>
        <dbReference type="ChEBI" id="CHEBI:17839"/>
        <dbReference type="ChEBI" id="CHEBI:33019"/>
        <dbReference type="ChEBI" id="CHEBI:72950"/>
        <dbReference type="EC" id="2.5.1.15"/>
    </reaction>
</comment>
<dbReference type="SUPFAM" id="SSF51717">
    <property type="entry name" value="Dihydropteroate synthetase-like"/>
    <property type="match status" value="1"/>
</dbReference>
<feature type="region of interest" description="Disordered" evidence="14">
    <location>
        <begin position="302"/>
        <end position="378"/>
    </location>
</feature>
<feature type="region of interest" description="Disordered" evidence="14">
    <location>
        <begin position="1"/>
        <end position="37"/>
    </location>
</feature>
<proteinExistence type="inferred from homology"/>
<evidence type="ECO:0000256" key="6">
    <source>
        <dbReference type="ARBA" id="ARBA00009503"/>
    </source>
</evidence>
<keyword evidence="7 13" id="KW-0554">One-carbon metabolism</keyword>
<dbReference type="SUPFAM" id="SSF55620">
    <property type="entry name" value="Tetrahydrobiopterin biosynthesis enzymes-like"/>
    <property type="match status" value="2"/>
</dbReference>
<dbReference type="Proteomes" id="UP000490386">
    <property type="component" value="Unassembled WGS sequence"/>
</dbReference>
<dbReference type="InterPro" id="IPR011005">
    <property type="entry name" value="Dihydropteroate_synth-like_sf"/>
</dbReference>
<dbReference type="PROSITE" id="PS50972">
    <property type="entry name" value="PTERIN_BINDING"/>
    <property type="match status" value="1"/>
</dbReference>
<evidence type="ECO:0000256" key="5">
    <source>
        <dbReference type="ARBA" id="ARBA00005080"/>
    </source>
</evidence>
<feature type="binding site" evidence="13">
    <location>
        <position position="161"/>
    </location>
    <ligand>
        <name>Zn(2+)</name>
        <dbReference type="ChEBI" id="CHEBI:29105"/>
    </ligand>
</feature>
<keyword evidence="10 13" id="KW-0378">Hydrolase</keyword>
<dbReference type="AlphaFoldDB" id="A0A7J5B4N9"/>
<name>A0A7J5B4N9_9MICO</name>
<dbReference type="GO" id="GO:0006730">
    <property type="term" value="P:one-carbon metabolic process"/>
    <property type="evidence" value="ECO:0007669"/>
    <property type="project" value="UniProtKB-UniRule"/>
</dbReference>
<dbReference type="GO" id="GO:0005829">
    <property type="term" value="C:cytosol"/>
    <property type="evidence" value="ECO:0007669"/>
    <property type="project" value="TreeGrafter"/>
</dbReference>
<comment type="similarity">
    <text evidence="6">Belongs to the DHPS family.</text>
</comment>
<evidence type="ECO:0000256" key="3">
    <source>
        <dbReference type="ARBA" id="ARBA00001946"/>
    </source>
</evidence>
<dbReference type="InterPro" id="IPR043134">
    <property type="entry name" value="GTP-CH-I_N"/>
</dbReference>
<dbReference type="InterPro" id="IPR006390">
    <property type="entry name" value="DHP_synth_dom"/>
</dbReference>
<dbReference type="Pfam" id="PF00809">
    <property type="entry name" value="Pterin_bind"/>
    <property type="match status" value="1"/>
</dbReference>
<comment type="similarity">
    <text evidence="13">Belongs to the GTP cyclohydrolase I family.</text>
</comment>
<dbReference type="OrthoDB" id="9811744at2"/>
<dbReference type="GO" id="GO:0046656">
    <property type="term" value="P:folic acid biosynthetic process"/>
    <property type="evidence" value="ECO:0007669"/>
    <property type="project" value="UniProtKB-KW"/>
</dbReference>
<evidence type="ECO:0000256" key="9">
    <source>
        <dbReference type="ARBA" id="ARBA00022723"/>
    </source>
</evidence>
<keyword evidence="11" id="KW-0460">Magnesium</keyword>
<dbReference type="InterPro" id="IPR001474">
    <property type="entry name" value="GTP_CycHdrlase_I"/>
</dbReference>
<comment type="catalytic activity">
    <reaction evidence="2 13">
        <text>GTP + H2O = 7,8-dihydroneopterin 3'-triphosphate + formate + H(+)</text>
        <dbReference type="Rhea" id="RHEA:17473"/>
        <dbReference type="ChEBI" id="CHEBI:15377"/>
        <dbReference type="ChEBI" id="CHEBI:15378"/>
        <dbReference type="ChEBI" id="CHEBI:15740"/>
        <dbReference type="ChEBI" id="CHEBI:37565"/>
        <dbReference type="ChEBI" id="CHEBI:58462"/>
        <dbReference type="EC" id="3.5.4.16"/>
    </reaction>
</comment>
<feature type="compositionally biased region" description="Basic and acidic residues" evidence="14">
    <location>
        <begin position="7"/>
        <end position="23"/>
    </location>
</feature>
<dbReference type="HAMAP" id="MF_00223">
    <property type="entry name" value="FolE"/>
    <property type="match status" value="1"/>
</dbReference>
<dbReference type="NCBIfam" id="TIGR01496">
    <property type="entry name" value="DHPS"/>
    <property type="match status" value="1"/>
</dbReference>
<feature type="binding site" evidence="13">
    <location>
        <position position="232"/>
    </location>
    <ligand>
        <name>Zn(2+)</name>
        <dbReference type="ChEBI" id="CHEBI:29105"/>
    </ligand>
</feature>
<evidence type="ECO:0000256" key="11">
    <source>
        <dbReference type="ARBA" id="ARBA00022842"/>
    </source>
</evidence>
<dbReference type="PROSITE" id="PS00792">
    <property type="entry name" value="DHPS_1"/>
    <property type="match status" value="1"/>
</dbReference>
<evidence type="ECO:0000256" key="2">
    <source>
        <dbReference type="ARBA" id="ARBA00001052"/>
    </source>
</evidence>
<accession>A0A7J5B4N9</accession>
<dbReference type="InterPro" id="IPR018234">
    <property type="entry name" value="GTP_CycHdrlase_I_CS"/>
</dbReference>
<evidence type="ECO:0000256" key="8">
    <source>
        <dbReference type="ARBA" id="ARBA00022679"/>
    </source>
</evidence>
<comment type="caution">
    <text evidence="16">The sequence shown here is derived from an EMBL/GenBank/DDBJ whole genome shotgun (WGS) entry which is preliminary data.</text>
</comment>
<evidence type="ECO:0000256" key="4">
    <source>
        <dbReference type="ARBA" id="ARBA00004763"/>
    </source>
</evidence>
<dbReference type="Pfam" id="PF01227">
    <property type="entry name" value="GTP_cyclohydroI"/>
    <property type="match status" value="2"/>
</dbReference>
<keyword evidence="17" id="KW-1185">Reference proteome</keyword>
<comment type="cofactor">
    <cofactor evidence="3">
        <name>Mg(2+)</name>
        <dbReference type="ChEBI" id="CHEBI:18420"/>
    </cofactor>
</comment>
<keyword evidence="13" id="KW-0342">GTP-binding</keyword>
<protein>
    <recommendedName>
        <fullName evidence="13">GTP cyclohydrolase 1</fullName>
        <ecNumber evidence="13">3.5.4.16</ecNumber>
    </recommendedName>
    <alternativeName>
        <fullName evidence="13">GTP cyclohydrolase I</fullName>
        <shortName evidence="13">GTP-CH-I</shortName>
    </alternativeName>
</protein>
<keyword evidence="12" id="KW-0289">Folate biosynthesis</keyword>
<dbReference type="CDD" id="cd00739">
    <property type="entry name" value="DHPS"/>
    <property type="match status" value="1"/>
</dbReference>
<comment type="pathway">
    <text evidence="5 13">Cofactor biosynthesis; 7,8-dihydroneopterin triphosphate biosynthesis; 7,8-dihydroneopterin triphosphate from GTP: step 1/1.</text>
</comment>
<dbReference type="GO" id="GO:0005525">
    <property type="term" value="F:GTP binding"/>
    <property type="evidence" value="ECO:0007669"/>
    <property type="project" value="UniProtKB-KW"/>
</dbReference>
<evidence type="ECO:0000313" key="16">
    <source>
        <dbReference type="EMBL" id="KAB1639106.1"/>
    </source>
</evidence>
<dbReference type="GO" id="GO:0004156">
    <property type="term" value="F:dihydropteroate synthase activity"/>
    <property type="evidence" value="ECO:0007669"/>
    <property type="project" value="UniProtKB-EC"/>
</dbReference>
<evidence type="ECO:0000313" key="17">
    <source>
        <dbReference type="Proteomes" id="UP000490386"/>
    </source>
</evidence>
<keyword evidence="9 13" id="KW-0479">Metal-binding</keyword>
<dbReference type="UniPathway" id="UPA00848">
    <property type="reaction ID" value="UER00151"/>
</dbReference>
<organism evidence="16 17">
    <name type="scientific">Pseudoclavibacter terrae</name>
    <dbReference type="NCBI Taxonomy" id="1530195"/>
    <lineage>
        <taxon>Bacteria</taxon>
        <taxon>Bacillati</taxon>
        <taxon>Actinomycetota</taxon>
        <taxon>Actinomycetes</taxon>
        <taxon>Micrococcales</taxon>
        <taxon>Microbacteriaceae</taxon>
        <taxon>Pseudoclavibacter</taxon>
    </lineage>
</organism>
<keyword evidence="13" id="KW-0547">Nucleotide-binding</keyword>